<sequence>MDPLLVAPGFDVGRAALPALNSIKPDSASPAIWSVAPDRMTDATEGPWRGVLTLCQREGARETDRNKTHRAAVCPTQKSGSPDGQILKQKRKNTTSSSPQPSGR</sequence>
<keyword evidence="4" id="KW-1185">Reference proteome</keyword>
<protein>
    <submittedName>
        <fullName evidence="2 3">Uncharacterized protein</fullName>
    </submittedName>
</protein>
<dbReference type="EMBL" id="ADBL01001141">
    <property type="status" value="NOT_ANNOTATED_CDS"/>
    <property type="molecule type" value="Genomic_DNA"/>
</dbReference>
<dbReference type="VEuPathDB" id="FungiDB:MAPG_04900"/>
<feature type="region of interest" description="Disordered" evidence="1">
    <location>
        <begin position="59"/>
        <end position="104"/>
    </location>
</feature>
<gene>
    <name evidence="2" type="ORF">MAPG_04900</name>
</gene>
<proteinExistence type="predicted"/>
<organism evidence="3 4">
    <name type="scientific">Magnaporthiopsis poae (strain ATCC 64411 / 73-15)</name>
    <name type="common">Kentucky bluegrass fungus</name>
    <name type="synonym">Magnaporthe poae</name>
    <dbReference type="NCBI Taxonomy" id="644358"/>
    <lineage>
        <taxon>Eukaryota</taxon>
        <taxon>Fungi</taxon>
        <taxon>Dikarya</taxon>
        <taxon>Ascomycota</taxon>
        <taxon>Pezizomycotina</taxon>
        <taxon>Sordariomycetes</taxon>
        <taxon>Sordariomycetidae</taxon>
        <taxon>Magnaporthales</taxon>
        <taxon>Magnaporthaceae</taxon>
        <taxon>Magnaporthiopsis</taxon>
    </lineage>
</organism>
<dbReference type="AlphaFoldDB" id="A0A0C4DXZ3"/>
<evidence type="ECO:0000313" key="4">
    <source>
        <dbReference type="Proteomes" id="UP000011715"/>
    </source>
</evidence>
<dbReference type="EMBL" id="GL876969">
    <property type="protein sequence ID" value="KLU85880.1"/>
    <property type="molecule type" value="Genomic_DNA"/>
</dbReference>
<feature type="compositionally biased region" description="Polar residues" evidence="1">
    <location>
        <begin position="94"/>
        <end position="104"/>
    </location>
</feature>
<reference evidence="3" key="5">
    <citation type="submission" date="2015-06" db="UniProtKB">
        <authorList>
            <consortium name="EnsemblFungi"/>
        </authorList>
    </citation>
    <scope>IDENTIFICATION</scope>
    <source>
        <strain evidence="3">ATCC 64411</strain>
    </source>
</reference>
<dbReference type="EnsemblFungi" id="MAPG_04900T0">
    <property type="protein sequence ID" value="MAPG_04900T0"/>
    <property type="gene ID" value="MAPG_04900"/>
</dbReference>
<name>A0A0C4DXZ3_MAGP6</name>
<dbReference type="Proteomes" id="UP000011715">
    <property type="component" value="Unassembled WGS sequence"/>
</dbReference>
<reference evidence="2" key="3">
    <citation type="submission" date="2011-03" db="EMBL/GenBank/DDBJ databases">
        <title>Annotation of Magnaporthe poae ATCC 64411.</title>
        <authorList>
            <person name="Ma L.-J."/>
            <person name="Dead R."/>
            <person name="Young S.K."/>
            <person name="Zeng Q."/>
            <person name="Gargeya S."/>
            <person name="Fitzgerald M."/>
            <person name="Haas B."/>
            <person name="Abouelleil A."/>
            <person name="Alvarado L."/>
            <person name="Arachchi H.M."/>
            <person name="Berlin A."/>
            <person name="Brown A."/>
            <person name="Chapman S.B."/>
            <person name="Chen Z."/>
            <person name="Dunbar C."/>
            <person name="Freedman E."/>
            <person name="Gearin G."/>
            <person name="Gellesch M."/>
            <person name="Goldberg J."/>
            <person name="Griggs A."/>
            <person name="Gujja S."/>
            <person name="Heiman D."/>
            <person name="Howarth C."/>
            <person name="Larson L."/>
            <person name="Lui A."/>
            <person name="MacDonald P.J.P."/>
            <person name="Mehta T."/>
            <person name="Montmayeur A."/>
            <person name="Murphy C."/>
            <person name="Neiman D."/>
            <person name="Pearson M."/>
            <person name="Priest M."/>
            <person name="Roberts A."/>
            <person name="Saif S."/>
            <person name="Shea T."/>
            <person name="Shenoy N."/>
            <person name="Sisk P."/>
            <person name="Stolte C."/>
            <person name="Sykes S."/>
            <person name="Yandava C."/>
            <person name="Wortman J."/>
            <person name="Nusbaum C."/>
            <person name="Birren B."/>
        </authorList>
    </citation>
    <scope>NUCLEOTIDE SEQUENCE</scope>
    <source>
        <strain evidence="2">ATCC 64411</strain>
    </source>
</reference>
<reference evidence="3" key="4">
    <citation type="journal article" date="2015" name="G3 (Bethesda)">
        <title>Genome sequences of three phytopathogenic species of the Magnaporthaceae family of fungi.</title>
        <authorList>
            <person name="Okagaki L.H."/>
            <person name="Nunes C.C."/>
            <person name="Sailsbery J."/>
            <person name="Clay B."/>
            <person name="Brown D."/>
            <person name="John T."/>
            <person name="Oh Y."/>
            <person name="Young N."/>
            <person name="Fitzgerald M."/>
            <person name="Haas B.J."/>
            <person name="Zeng Q."/>
            <person name="Young S."/>
            <person name="Adiconis X."/>
            <person name="Fan L."/>
            <person name="Levin J.Z."/>
            <person name="Mitchell T.K."/>
            <person name="Okubara P.A."/>
            <person name="Farman M.L."/>
            <person name="Kohn L.M."/>
            <person name="Birren B."/>
            <person name="Ma L.-J."/>
            <person name="Dean R.A."/>
        </authorList>
    </citation>
    <scope>NUCLEOTIDE SEQUENCE</scope>
    <source>
        <strain evidence="3">ATCC 64411 / 73-15</strain>
    </source>
</reference>
<accession>A0A0C4DXZ3</accession>
<reference evidence="4" key="2">
    <citation type="submission" date="2010-05" db="EMBL/GenBank/DDBJ databases">
        <title>The genome sequence of Magnaporthe poae strain ATCC 64411.</title>
        <authorList>
            <person name="Ma L.-J."/>
            <person name="Dead R."/>
            <person name="Young S."/>
            <person name="Zeng Q."/>
            <person name="Koehrsen M."/>
            <person name="Alvarado L."/>
            <person name="Berlin A."/>
            <person name="Chapman S.B."/>
            <person name="Chen Z."/>
            <person name="Freedman E."/>
            <person name="Gellesch M."/>
            <person name="Goldberg J."/>
            <person name="Griggs A."/>
            <person name="Gujja S."/>
            <person name="Heilman E.R."/>
            <person name="Heiman D."/>
            <person name="Hepburn T."/>
            <person name="Howarth C."/>
            <person name="Jen D."/>
            <person name="Larson L."/>
            <person name="Mehta T."/>
            <person name="Neiman D."/>
            <person name="Pearson M."/>
            <person name="Roberts A."/>
            <person name="Saif S."/>
            <person name="Shea T."/>
            <person name="Shenoy N."/>
            <person name="Sisk P."/>
            <person name="Stolte C."/>
            <person name="Sykes S."/>
            <person name="Walk T."/>
            <person name="White J."/>
            <person name="Yandava C."/>
            <person name="Haas B."/>
            <person name="Nusbaum C."/>
            <person name="Birren B."/>
        </authorList>
    </citation>
    <scope>NUCLEOTIDE SEQUENCE [LARGE SCALE GENOMIC DNA]</scope>
    <source>
        <strain evidence="4">ATCC 64411 / 73-15</strain>
    </source>
</reference>
<evidence type="ECO:0000313" key="3">
    <source>
        <dbReference type="EnsemblFungi" id="MAPG_04900T0"/>
    </source>
</evidence>
<evidence type="ECO:0000313" key="2">
    <source>
        <dbReference type="EMBL" id="KLU85880.1"/>
    </source>
</evidence>
<reference evidence="2" key="1">
    <citation type="submission" date="2010-05" db="EMBL/GenBank/DDBJ databases">
        <title>The Genome Sequence of Magnaporthe poae strain ATCC 64411.</title>
        <authorList>
            <consortium name="The Broad Institute Genome Sequencing Platform"/>
            <consortium name="Broad Institute Genome Sequencing Center for Infectious Disease"/>
            <person name="Ma L.-J."/>
            <person name="Dead R."/>
            <person name="Young S."/>
            <person name="Zeng Q."/>
            <person name="Koehrsen M."/>
            <person name="Alvarado L."/>
            <person name="Berlin A."/>
            <person name="Chapman S.B."/>
            <person name="Chen Z."/>
            <person name="Freedman E."/>
            <person name="Gellesch M."/>
            <person name="Goldberg J."/>
            <person name="Griggs A."/>
            <person name="Gujja S."/>
            <person name="Heilman E.R."/>
            <person name="Heiman D."/>
            <person name="Hepburn T."/>
            <person name="Howarth C."/>
            <person name="Jen D."/>
            <person name="Larson L."/>
            <person name="Mehta T."/>
            <person name="Neiman D."/>
            <person name="Pearson M."/>
            <person name="Roberts A."/>
            <person name="Saif S."/>
            <person name="Shea T."/>
            <person name="Shenoy N."/>
            <person name="Sisk P."/>
            <person name="Stolte C."/>
            <person name="Sykes S."/>
            <person name="Walk T."/>
            <person name="White J."/>
            <person name="Yandava C."/>
            <person name="Haas B."/>
            <person name="Nusbaum C."/>
            <person name="Birren B."/>
        </authorList>
    </citation>
    <scope>NUCLEOTIDE SEQUENCE</scope>
    <source>
        <strain evidence="2">ATCC 64411</strain>
    </source>
</reference>
<evidence type="ECO:0000256" key="1">
    <source>
        <dbReference type="SAM" id="MobiDB-lite"/>
    </source>
</evidence>